<dbReference type="RefSeq" id="WP_103313521.1">
    <property type="nucleotide sequence ID" value="NZ_PPPD01000001.1"/>
</dbReference>
<keyword evidence="2" id="KW-1185">Reference proteome</keyword>
<proteinExistence type="predicted"/>
<accession>A0A2K3V2S6</accession>
<dbReference type="EMBL" id="PPPD01000001">
    <property type="protein sequence ID" value="PNY83089.1"/>
    <property type="molecule type" value="Genomic_DNA"/>
</dbReference>
<evidence type="ECO:0000313" key="1">
    <source>
        <dbReference type="EMBL" id="PNY83089.1"/>
    </source>
</evidence>
<reference evidence="1 2" key="1">
    <citation type="submission" date="2018-01" db="EMBL/GenBank/DDBJ databases">
        <title>Deinococcus koreensis sp. nov., a radiation-resistant bacterium isolated from river water.</title>
        <authorList>
            <person name="Choi A."/>
        </authorList>
    </citation>
    <scope>NUCLEOTIDE SEQUENCE [LARGE SCALE GENOMIC DNA]</scope>
    <source>
        <strain evidence="1 2">SJW1-2</strain>
    </source>
</reference>
<dbReference type="AlphaFoldDB" id="A0A2K3V2S6"/>
<dbReference type="Proteomes" id="UP000236379">
    <property type="component" value="Unassembled WGS sequence"/>
</dbReference>
<name>A0A2K3V2S6_9DEIO</name>
<organism evidence="1 2">
    <name type="scientific">Deinococcus koreensis</name>
    <dbReference type="NCBI Taxonomy" id="2054903"/>
    <lineage>
        <taxon>Bacteria</taxon>
        <taxon>Thermotogati</taxon>
        <taxon>Deinococcota</taxon>
        <taxon>Deinococci</taxon>
        <taxon>Deinococcales</taxon>
        <taxon>Deinococcaceae</taxon>
        <taxon>Deinococcus</taxon>
    </lineage>
</organism>
<sequence length="129" mass="14195">MDTDPSASTISLTAQQWDGFLASLYERDDRLELREAGQTYPPLETVDAYVMSAHAEALLSGEVEGDLWGTLEDIEETASSDEEAWQRITDFYLSRGCVLIRITGLEEPEEWILSGDLARRLGLPGGAAA</sequence>
<dbReference type="OrthoDB" id="72491at2"/>
<gene>
    <name evidence="1" type="ORF">CVO96_14505</name>
</gene>
<evidence type="ECO:0000313" key="2">
    <source>
        <dbReference type="Proteomes" id="UP000236379"/>
    </source>
</evidence>
<protein>
    <submittedName>
        <fullName evidence="1">Uncharacterized protein</fullName>
    </submittedName>
</protein>
<comment type="caution">
    <text evidence="1">The sequence shown here is derived from an EMBL/GenBank/DDBJ whole genome shotgun (WGS) entry which is preliminary data.</text>
</comment>